<dbReference type="AlphaFoldDB" id="A0A2S8SR50"/>
<name>A0A2S8SR50_9BACT</name>
<dbReference type="InParanoid" id="A0A2S8SR50"/>
<dbReference type="OrthoDB" id="1523552at2"/>
<evidence type="ECO:0000313" key="1">
    <source>
        <dbReference type="EMBL" id="PQV63256.1"/>
    </source>
</evidence>
<dbReference type="Proteomes" id="UP000237684">
    <property type="component" value="Unassembled WGS sequence"/>
</dbReference>
<sequence>MIMGKKSGVPKWVWWISPLIVVGVAAKLLNQNPPVNAAQTSPESADAALRTRIYHAPWNAVVDAAQSVLKSQKTYGRAWRSGQNSIKGAEPGAKLRETLRVQVPVFVFTDDLEVTISEAEDGQIRVDCASKARIGRGDFGENRRHVVQFLRALDVQLPQ</sequence>
<dbReference type="RefSeq" id="WP_106380669.1">
    <property type="nucleotide sequence ID" value="NZ_NIGF01000014.1"/>
</dbReference>
<comment type="caution">
    <text evidence="1">The sequence shown here is derived from an EMBL/GenBank/DDBJ whole genome shotgun (WGS) entry which is preliminary data.</text>
</comment>
<dbReference type="EMBL" id="NIGF01000014">
    <property type="protein sequence ID" value="PQV63256.1"/>
    <property type="molecule type" value="Genomic_DNA"/>
</dbReference>
<evidence type="ECO:0000313" key="2">
    <source>
        <dbReference type="Proteomes" id="UP000237684"/>
    </source>
</evidence>
<accession>A0A2S8SR50</accession>
<proteinExistence type="predicted"/>
<dbReference type="Pfam" id="PF07386">
    <property type="entry name" value="DUF1499"/>
    <property type="match status" value="1"/>
</dbReference>
<organism evidence="1 2">
    <name type="scientific">Abditibacterium utsteinense</name>
    <dbReference type="NCBI Taxonomy" id="1960156"/>
    <lineage>
        <taxon>Bacteria</taxon>
        <taxon>Pseudomonadati</taxon>
        <taxon>Abditibacteriota</taxon>
        <taxon>Abditibacteriia</taxon>
        <taxon>Abditibacteriales</taxon>
        <taxon>Abditibacteriaceae</taxon>
        <taxon>Abditibacterium</taxon>
    </lineage>
</organism>
<reference evidence="1 2" key="1">
    <citation type="journal article" date="2018" name="Syst. Appl. Microbiol.">
        <title>Abditibacterium utsteinense sp. nov., the first cultivated member of candidate phylum FBP, isolated from ice-free Antarctic soil samples.</title>
        <authorList>
            <person name="Tahon G."/>
            <person name="Tytgat B."/>
            <person name="Lebbe L."/>
            <person name="Carlier A."/>
            <person name="Willems A."/>
        </authorList>
    </citation>
    <scope>NUCLEOTIDE SEQUENCE [LARGE SCALE GENOMIC DNA]</scope>
    <source>
        <strain evidence="1 2">LMG 29911</strain>
    </source>
</reference>
<protein>
    <recommendedName>
        <fullName evidence="3">DUF1499 domain-containing protein</fullName>
    </recommendedName>
</protein>
<dbReference type="InterPro" id="IPR010865">
    <property type="entry name" value="DUF1499"/>
</dbReference>
<gene>
    <name evidence="1" type="ORF">B1R32_11482</name>
</gene>
<evidence type="ECO:0008006" key="3">
    <source>
        <dbReference type="Google" id="ProtNLM"/>
    </source>
</evidence>
<keyword evidence="2" id="KW-1185">Reference proteome</keyword>